<dbReference type="EMBL" id="JANPWB010000003">
    <property type="protein sequence ID" value="KAJ1204504.1"/>
    <property type="molecule type" value="Genomic_DNA"/>
</dbReference>
<evidence type="ECO:0000313" key="2">
    <source>
        <dbReference type="EMBL" id="KAJ1204504.1"/>
    </source>
</evidence>
<dbReference type="Proteomes" id="UP001066276">
    <property type="component" value="Chromosome 2_1"/>
</dbReference>
<accession>A0AAV7VWW8</accession>
<dbReference type="AlphaFoldDB" id="A0AAV7VWW8"/>
<protein>
    <submittedName>
        <fullName evidence="2">Uncharacterized protein</fullName>
    </submittedName>
</protein>
<organism evidence="2 3">
    <name type="scientific">Pleurodeles waltl</name>
    <name type="common">Iberian ribbed newt</name>
    <dbReference type="NCBI Taxonomy" id="8319"/>
    <lineage>
        <taxon>Eukaryota</taxon>
        <taxon>Metazoa</taxon>
        <taxon>Chordata</taxon>
        <taxon>Craniata</taxon>
        <taxon>Vertebrata</taxon>
        <taxon>Euteleostomi</taxon>
        <taxon>Amphibia</taxon>
        <taxon>Batrachia</taxon>
        <taxon>Caudata</taxon>
        <taxon>Salamandroidea</taxon>
        <taxon>Salamandridae</taxon>
        <taxon>Pleurodelinae</taxon>
        <taxon>Pleurodeles</taxon>
    </lineage>
</organism>
<reference evidence="2" key="1">
    <citation type="journal article" date="2022" name="bioRxiv">
        <title>Sequencing and chromosome-scale assembly of the giantPleurodeles waltlgenome.</title>
        <authorList>
            <person name="Brown T."/>
            <person name="Elewa A."/>
            <person name="Iarovenko S."/>
            <person name="Subramanian E."/>
            <person name="Araus A.J."/>
            <person name="Petzold A."/>
            <person name="Susuki M."/>
            <person name="Suzuki K.-i.T."/>
            <person name="Hayashi T."/>
            <person name="Toyoda A."/>
            <person name="Oliveira C."/>
            <person name="Osipova E."/>
            <person name="Leigh N.D."/>
            <person name="Simon A."/>
            <person name="Yun M.H."/>
        </authorList>
    </citation>
    <scope>NUCLEOTIDE SEQUENCE</scope>
    <source>
        <strain evidence="2">20211129_DDA</strain>
        <tissue evidence="2">Liver</tissue>
    </source>
</reference>
<evidence type="ECO:0000256" key="1">
    <source>
        <dbReference type="SAM" id="MobiDB-lite"/>
    </source>
</evidence>
<evidence type="ECO:0000313" key="3">
    <source>
        <dbReference type="Proteomes" id="UP001066276"/>
    </source>
</evidence>
<gene>
    <name evidence="2" type="ORF">NDU88_008281</name>
</gene>
<sequence length="84" mass="8953">MAAEPGPNRRGREWSGLTGDGAGPGGARWSEGVPRVCSGDPRCGPQRNTAARRRVELVGPDRRTIDTYGHSRGKENTGPNPLDT</sequence>
<comment type="caution">
    <text evidence="2">The sequence shown here is derived from an EMBL/GenBank/DDBJ whole genome shotgun (WGS) entry which is preliminary data.</text>
</comment>
<feature type="compositionally biased region" description="Basic and acidic residues" evidence="1">
    <location>
        <begin position="53"/>
        <end position="65"/>
    </location>
</feature>
<name>A0AAV7VWW8_PLEWA</name>
<keyword evidence="3" id="KW-1185">Reference proteome</keyword>
<feature type="region of interest" description="Disordered" evidence="1">
    <location>
        <begin position="1"/>
        <end position="84"/>
    </location>
</feature>
<proteinExistence type="predicted"/>